<feature type="region of interest" description="Disordered" evidence="1">
    <location>
        <begin position="25"/>
        <end position="50"/>
    </location>
</feature>
<feature type="compositionally biased region" description="Low complexity" evidence="1">
    <location>
        <begin position="25"/>
        <end position="41"/>
    </location>
</feature>
<dbReference type="RefSeq" id="WP_163654417.1">
    <property type="nucleotide sequence ID" value="NZ_JAAGRN010000005.1"/>
</dbReference>
<evidence type="ECO:0000313" key="3">
    <source>
        <dbReference type="EMBL" id="NDY83341.1"/>
    </source>
</evidence>
<evidence type="ECO:0000256" key="1">
    <source>
        <dbReference type="SAM" id="MobiDB-lite"/>
    </source>
</evidence>
<dbReference type="EMBL" id="JAAGRN010000005">
    <property type="protein sequence ID" value="NDY83341.1"/>
    <property type="molecule type" value="Genomic_DNA"/>
</dbReference>
<comment type="caution">
    <text evidence="3">The sequence shown here is derived from an EMBL/GenBank/DDBJ whole genome shotgun (WGS) entry which is preliminary data.</text>
</comment>
<dbReference type="AlphaFoldDB" id="A0A6B2QZ72"/>
<feature type="chain" id="PRO_5025525550" evidence="2">
    <location>
        <begin position="23"/>
        <end position="272"/>
    </location>
</feature>
<protein>
    <submittedName>
        <fullName evidence="3">Uncharacterized protein</fullName>
    </submittedName>
</protein>
<name>A0A6B2QZ72_9BURK</name>
<accession>A0A6B2QZ72</accession>
<evidence type="ECO:0000256" key="2">
    <source>
        <dbReference type="SAM" id="SignalP"/>
    </source>
</evidence>
<feature type="signal peptide" evidence="2">
    <location>
        <begin position="1"/>
        <end position="22"/>
    </location>
</feature>
<proteinExistence type="predicted"/>
<keyword evidence="2" id="KW-0732">Signal</keyword>
<sequence length="272" mass="30798">MKKLLSCTLLCLTILTTNNSFASNSAPPAATNTPQQPTATTNKKEPPHSDYRVDPNAAICQIYTGELDLLRLQYLIRIYSTFKVEPSCDVASYTKMTIASYFAQIKTVHNASVITRGGYHYLLMSVNLSSISNPYYELGNLKFSEVAYIRLSLIDVLRGKVPNVKAAMSATYTPFTINTDMYYIWNIGDLVHRLVSPTGEQYLMHSYTNEVAGWLTRDRLVELGNTLNLPPNWKYESILLNKTITVRTKIEDNFRATSLVDELNNFYVNYVD</sequence>
<reference evidence="3" key="1">
    <citation type="submission" date="2020-02" db="EMBL/GenBank/DDBJ databases">
        <authorList>
            <person name="Chen W.-M."/>
        </authorList>
    </citation>
    <scope>NUCLEOTIDE SEQUENCE</scope>
    <source>
        <strain evidence="3">NBD-18</strain>
    </source>
</reference>
<organism evidence="3">
    <name type="scientific">Sheuella amnicola</name>
    <dbReference type="NCBI Taxonomy" id="2707330"/>
    <lineage>
        <taxon>Bacteria</taxon>
        <taxon>Pseudomonadati</taxon>
        <taxon>Pseudomonadota</taxon>
        <taxon>Betaproteobacteria</taxon>
        <taxon>Burkholderiales</taxon>
        <taxon>Alcaligenaceae</taxon>
        <taxon>Sheuella</taxon>
    </lineage>
</organism>
<gene>
    <name evidence="3" type="ORF">G3I67_08870</name>
</gene>